<evidence type="ECO:0000313" key="4">
    <source>
        <dbReference type="WBParaSite" id="Csp11.Scaffold450.g1293.t1"/>
    </source>
</evidence>
<dbReference type="WBParaSite" id="Csp11.Scaffold450.g1293.t1">
    <property type="protein sequence ID" value="Csp11.Scaffold450.g1293.t1"/>
    <property type="gene ID" value="Csp11.Scaffold450.g1293"/>
</dbReference>
<proteinExistence type="inferred from homology"/>
<dbReference type="Gene3D" id="2.60.40.780">
    <property type="entry name" value="von Hippel-Lindau disease tumour suppressor, beta domain"/>
    <property type="match status" value="1"/>
</dbReference>
<dbReference type="eggNOG" id="KOG4710">
    <property type="taxonomic scope" value="Eukaryota"/>
</dbReference>
<dbReference type="InterPro" id="IPR036208">
    <property type="entry name" value="VHL_sf"/>
</dbReference>
<keyword evidence="3" id="KW-1185">Reference proteome</keyword>
<name>A0A1I7T0R6_9PELO</name>
<organism evidence="3 4">
    <name type="scientific">Caenorhabditis tropicalis</name>
    <dbReference type="NCBI Taxonomy" id="1561998"/>
    <lineage>
        <taxon>Eukaryota</taxon>
        <taxon>Metazoa</taxon>
        <taxon>Ecdysozoa</taxon>
        <taxon>Nematoda</taxon>
        <taxon>Chromadorea</taxon>
        <taxon>Rhabditida</taxon>
        <taxon>Rhabditina</taxon>
        <taxon>Rhabditomorpha</taxon>
        <taxon>Rhabditoidea</taxon>
        <taxon>Rhabditidae</taxon>
        <taxon>Peloderinae</taxon>
        <taxon>Caenorhabditis</taxon>
    </lineage>
</organism>
<dbReference type="SUPFAM" id="SSF49468">
    <property type="entry name" value="VHL"/>
    <property type="match status" value="1"/>
</dbReference>
<dbReference type="STRING" id="1561998.A0A1I7T0R6"/>
<feature type="domain" description="von Hippel-Lindau disease tumour suppressor beta" evidence="2">
    <location>
        <begin position="23"/>
        <end position="92"/>
    </location>
</feature>
<dbReference type="Proteomes" id="UP000095282">
    <property type="component" value="Unplaced"/>
</dbReference>
<dbReference type="InterPro" id="IPR037140">
    <property type="entry name" value="VHL_beta_dom_sf"/>
</dbReference>
<dbReference type="AlphaFoldDB" id="A0A1I7T0R6"/>
<comment type="similarity">
    <text evidence="1">Belongs to the VHL family.</text>
</comment>
<evidence type="ECO:0000259" key="2">
    <source>
        <dbReference type="Pfam" id="PF01847"/>
    </source>
</evidence>
<dbReference type="FunFam" id="2.60.40.780:FF:000001">
    <property type="entry name" value="von Hippel-Lindau disease tumor suppressor"/>
    <property type="match status" value="1"/>
</dbReference>
<dbReference type="Pfam" id="PF01847">
    <property type="entry name" value="VHL"/>
    <property type="match status" value="1"/>
</dbReference>
<evidence type="ECO:0000256" key="1">
    <source>
        <dbReference type="ARBA" id="ARBA00010057"/>
    </source>
</evidence>
<dbReference type="CDD" id="cd05468">
    <property type="entry name" value="pVHL"/>
    <property type="match status" value="1"/>
</dbReference>
<dbReference type="InterPro" id="IPR024053">
    <property type="entry name" value="VHL_beta_dom"/>
</dbReference>
<accession>A0A1I7T0R6</accession>
<evidence type="ECO:0000313" key="3">
    <source>
        <dbReference type="Proteomes" id="UP000095282"/>
    </source>
</evidence>
<dbReference type="InterPro" id="IPR022772">
    <property type="entry name" value="VHL_tumour_suppress_b/a_dom"/>
</dbReference>
<sequence length="176" mass="20604">MTEEESDFKLFPDVGTGVSDNRDIRVRFMNRCGFVIDLFWLNENKKPTKFGQLKANQYLDIRTYQNHPWVARKTEDGSKLKMNNKPVYWPQPVHKNIIRRDVCQITAKVQTLKELASRSLLHQNPKIASKDLDNLPRDLQFEVKNIMNNKKEYREIVCAPPPSSNLRALRPPPENQ</sequence>
<reference evidence="4" key="1">
    <citation type="submission" date="2016-11" db="UniProtKB">
        <authorList>
            <consortium name="WormBaseParasite"/>
        </authorList>
    </citation>
    <scope>IDENTIFICATION</scope>
</reference>
<protein>
    <submittedName>
        <fullName evidence="4">VHL domain-containing protein</fullName>
    </submittedName>
</protein>